<protein>
    <recommendedName>
        <fullName evidence="3">Nucleotide-diphospho-sugar transferase domain-containing protein</fullName>
    </recommendedName>
</protein>
<sequence length="622" mass="71596">MMGPKRQFFPLLILSLSALFFFFFFHSYFSSPNPNPNPNFFHYLQNPSPNTNSRTPNPSNFTLIIKVLTFNRLDSLSRCLRSLAAAEYLSDRVHLHIHIDHFAPENNDSLALDGAHRILGFVDGFEWSFGEKLVHYRTGNAGLQAQWLEAWWPSSDDEFAFVVEDDLEVSPLYYKFLRSLIMNFYYNASNFSPSIYGASLQRPRFVPGKHGNKMQLDSRTRLFLYQLVGTWGQLLFPRPWKEFRLWYDKHKAKGIKPFLDGMVTTGWYKKMGERIWTPWFIKFIHSQGYYNIYTNFLHERALSVSHRDAGVNYGKTAGPDSQLLDESTLDFSLFEMQSLNNLKWYDFCFREVLPGRVVRSVDELGSVLYAVQKQETVIFVSLFGVSESVTRNLLCHLERLNIWNYIFLGPESNFLLDLSRRGHPVINADKIFNNVSASKWMTSQNSNAELIKEIFVKAYVIRKCLEYRFNSWMVDGNMLFTSGDMFLEFPDPSYDFYVGKGLELFCARSTSSAEKFWGDDLFSKVVAAVSKVSSSSDGVSFVYIVAKILEQKGARIKRFDETRFGTKIGTNNVTQSSLGDGKKMVFWSTGVGLDSIRMRLRELGLWILDSDSSCTAVVCHSL</sequence>
<dbReference type="EMBL" id="CM017324">
    <property type="protein sequence ID" value="KAE8037323.1"/>
    <property type="molecule type" value="Genomic_DNA"/>
</dbReference>
<evidence type="ECO:0000313" key="1">
    <source>
        <dbReference type="EMBL" id="KAE8037323.1"/>
    </source>
</evidence>
<dbReference type="SUPFAM" id="SSF53448">
    <property type="entry name" value="Nucleotide-diphospho-sugar transferases"/>
    <property type="match status" value="1"/>
</dbReference>
<dbReference type="Proteomes" id="UP000327013">
    <property type="component" value="Chromosome 4"/>
</dbReference>
<dbReference type="InterPro" id="IPR029044">
    <property type="entry name" value="Nucleotide-diphossugar_trans"/>
</dbReference>
<evidence type="ECO:0008006" key="3">
    <source>
        <dbReference type="Google" id="ProtNLM"/>
    </source>
</evidence>
<dbReference type="PANTHER" id="PTHR33604">
    <property type="entry name" value="OSJNBA0004B13.7 PROTEIN"/>
    <property type="match status" value="1"/>
</dbReference>
<evidence type="ECO:0000313" key="2">
    <source>
        <dbReference type="Proteomes" id="UP000327013"/>
    </source>
</evidence>
<name>A0A660KLQ4_9ROSI</name>
<dbReference type="PANTHER" id="PTHR33604:SF3">
    <property type="entry name" value="OSJNBA0004B13.7 PROTEIN"/>
    <property type="match status" value="1"/>
</dbReference>
<accession>A0A660KLQ4</accession>
<reference evidence="1 2" key="1">
    <citation type="submission" date="2019-06" db="EMBL/GenBank/DDBJ databases">
        <title>A chromosomal-level reference genome of Carpinus fangiana (Coryloideae, Betulaceae).</title>
        <authorList>
            <person name="Yang X."/>
            <person name="Wang Z."/>
            <person name="Zhang L."/>
            <person name="Hao G."/>
            <person name="Liu J."/>
            <person name="Yang Y."/>
        </authorList>
    </citation>
    <scope>NUCLEOTIDE SEQUENCE [LARGE SCALE GENOMIC DNA]</scope>
    <source>
        <strain evidence="1">Cfa_2016G</strain>
        <tissue evidence="1">Leaf</tissue>
    </source>
</reference>
<dbReference type="OrthoDB" id="2020070at2759"/>
<gene>
    <name evidence="1" type="ORF">FH972_009918</name>
</gene>
<dbReference type="AlphaFoldDB" id="A0A660KLQ4"/>
<proteinExistence type="predicted"/>
<organism evidence="1 2">
    <name type="scientific">Carpinus fangiana</name>
    <dbReference type="NCBI Taxonomy" id="176857"/>
    <lineage>
        <taxon>Eukaryota</taxon>
        <taxon>Viridiplantae</taxon>
        <taxon>Streptophyta</taxon>
        <taxon>Embryophyta</taxon>
        <taxon>Tracheophyta</taxon>
        <taxon>Spermatophyta</taxon>
        <taxon>Magnoliopsida</taxon>
        <taxon>eudicotyledons</taxon>
        <taxon>Gunneridae</taxon>
        <taxon>Pentapetalae</taxon>
        <taxon>rosids</taxon>
        <taxon>fabids</taxon>
        <taxon>Fagales</taxon>
        <taxon>Betulaceae</taxon>
        <taxon>Carpinus</taxon>
    </lineage>
</organism>
<dbReference type="Gene3D" id="3.90.550.10">
    <property type="entry name" value="Spore Coat Polysaccharide Biosynthesis Protein SpsA, Chain A"/>
    <property type="match status" value="1"/>
</dbReference>
<keyword evidence="2" id="KW-1185">Reference proteome</keyword>